<feature type="transmembrane region" description="Helical" evidence="7">
    <location>
        <begin position="55"/>
        <end position="75"/>
    </location>
</feature>
<protein>
    <submittedName>
        <fullName evidence="9">Acyltransferase</fullName>
        <ecNumber evidence="9">2.3.1.-</ecNumber>
    </submittedName>
</protein>
<sequence length="369" mass="42950">MKLNLLNTNTGSSNRLAWIDYARGIAIILVLYRHIFEGISRTGLPTTGYDYLEHANIVFYSFRMPLFFILSGVFIGKSLAKRSMEKLLSNKFSILLYPYLLWSVLQVTLQILLSKYVNADRSIADYGYIILFPRRIDQFWYLYALFNVTVLYMITRQKLKLHIWQQLTLGTILYFLSSYVSVKHIDLGFLYDIMHYYIFFALGDLASSRILNQANFGRFASWKTFFFLLPIFAVGQYYFLNKDLEMSNNMYVETYQPLLFAVIALSGCAFMFNISFLLQRYDKVKILRMVGFHSLYIYVSHVLVASATRMVLMKGLGITNIPVLLIVCLIMAVVVPILMYKLAMRYGAWWLYSLEKPATGKEKLQVQNQ</sequence>
<organism evidence="9 10">
    <name type="scientific">Chitinophaga defluvii</name>
    <dbReference type="NCBI Taxonomy" id="3163343"/>
    <lineage>
        <taxon>Bacteria</taxon>
        <taxon>Pseudomonadati</taxon>
        <taxon>Bacteroidota</taxon>
        <taxon>Chitinophagia</taxon>
        <taxon>Chitinophagales</taxon>
        <taxon>Chitinophagaceae</taxon>
        <taxon>Chitinophaga</taxon>
    </lineage>
</organism>
<evidence type="ECO:0000256" key="4">
    <source>
        <dbReference type="ARBA" id="ARBA00022692"/>
    </source>
</evidence>
<keyword evidence="9" id="KW-0012">Acyltransferase</keyword>
<dbReference type="PANTHER" id="PTHR40074:SF2">
    <property type="entry name" value="O-ACETYLTRANSFERASE WECH"/>
    <property type="match status" value="1"/>
</dbReference>
<dbReference type="InterPro" id="IPR002656">
    <property type="entry name" value="Acyl_transf_3_dom"/>
</dbReference>
<dbReference type="RefSeq" id="WP_354660047.1">
    <property type="nucleotide sequence ID" value="NZ_JBEXAC010000001.1"/>
</dbReference>
<dbReference type="GO" id="GO:0016746">
    <property type="term" value="F:acyltransferase activity"/>
    <property type="evidence" value="ECO:0007669"/>
    <property type="project" value="UniProtKB-KW"/>
</dbReference>
<comment type="subcellular location">
    <subcellularLocation>
        <location evidence="1">Cell membrane</location>
        <topology evidence="1">Multi-pass membrane protein</topology>
    </subcellularLocation>
</comment>
<feature type="domain" description="Acyltransferase 3" evidence="8">
    <location>
        <begin position="17"/>
        <end position="340"/>
    </location>
</feature>
<dbReference type="Pfam" id="PF01757">
    <property type="entry name" value="Acyl_transf_3"/>
    <property type="match status" value="1"/>
</dbReference>
<reference evidence="9 10" key="1">
    <citation type="submission" date="2024-06" db="EMBL/GenBank/DDBJ databases">
        <title>Chitinophaga defluvii sp. nov., isolated from municipal sewage.</title>
        <authorList>
            <person name="Zhang L."/>
        </authorList>
    </citation>
    <scope>NUCLEOTIDE SEQUENCE [LARGE SCALE GENOMIC DNA]</scope>
    <source>
        <strain evidence="9 10">H8</strain>
    </source>
</reference>
<accession>A0ABV2T301</accession>
<evidence type="ECO:0000259" key="8">
    <source>
        <dbReference type="Pfam" id="PF01757"/>
    </source>
</evidence>
<evidence type="ECO:0000313" key="10">
    <source>
        <dbReference type="Proteomes" id="UP001549749"/>
    </source>
</evidence>
<keyword evidence="3" id="KW-1003">Cell membrane</keyword>
<keyword evidence="10" id="KW-1185">Reference proteome</keyword>
<feature type="transmembrane region" description="Helical" evidence="7">
    <location>
        <begin position="188"/>
        <end position="207"/>
    </location>
</feature>
<evidence type="ECO:0000256" key="5">
    <source>
        <dbReference type="ARBA" id="ARBA00022989"/>
    </source>
</evidence>
<evidence type="ECO:0000256" key="7">
    <source>
        <dbReference type="SAM" id="Phobius"/>
    </source>
</evidence>
<keyword evidence="9" id="KW-0808">Transferase</keyword>
<evidence type="ECO:0000256" key="3">
    <source>
        <dbReference type="ARBA" id="ARBA00022475"/>
    </source>
</evidence>
<comment type="similarity">
    <text evidence="2">Belongs to the acyltransferase 3 family.</text>
</comment>
<feature type="transmembrane region" description="Helical" evidence="7">
    <location>
        <begin position="96"/>
        <end position="118"/>
    </location>
</feature>
<dbReference type="EC" id="2.3.1.-" evidence="9"/>
<name>A0ABV2T301_9BACT</name>
<comment type="caution">
    <text evidence="9">The sequence shown here is derived from an EMBL/GenBank/DDBJ whole genome shotgun (WGS) entry which is preliminary data.</text>
</comment>
<feature type="transmembrane region" description="Helical" evidence="7">
    <location>
        <begin position="219"/>
        <end position="239"/>
    </location>
</feature>
<dbReference type="EMBL" id="JBEXAC010000001">
    <property type="protein sequence ID" value="MET6997409.1"/>
    <property type="molecule type" value="Genomic_DNA"/>
</dbReference>
<proteinExistence type="inferred from homology"/>
<feature type="transmembrane region" description="Helical" evidence="7">
    <location>
        <begin position="290"/>
        <end position="312"/>
    </location>
</feature>
<dbReference type="PANTHER" id="PTHR40074">
    <property type="entry name" value="O-ACETYLTRANSFERASE WECH"/>
    <property type="match status" value="1"/>
</dbReference>
<keyword evidence="4 7" id="KW-0812">Transmembrane</keyword>
<feature type="transmembrane region" description="Helical" evidence="7">
    <location>
        <begin position="138"/>
        <end position="154"/>
    </location>
</feature>
<evidence type="ECO:0000256" key="1">
    <source>
        <dbReference type="ARBA" id="ARBA00004651"/>
    </source>
</evidence>
<feature type="transmembrane region" description="Helical" evidence="7">
    <location>
        <begin position="259"/>
        <end position="278"/>
    </location>
</feature>
<keyword evidence="6 7" id="KW-0472">Membrane</keyword>
<keyword evidence="5 7" id="KW-1133">Transmembrane helix</keyword>
<evidence type="ECO:0000256" key="6">
    <source>
        <dbReference type="ARBA" id="ARBA00023136"/>
    </source>
</evidence>
<evidence type="ECO:0000313" key="9">
    <source>
        <dbReference type="EMBL" id="MET6997409.1"/>
    </source>
</evidence>
<dbReference type="Proteomes" id="UP001549749">
    <property type="component" value="Unassembled WGS sequence"/>
</dbReference>
<feature type="transmembrane region" description="Helical" evidence="7">
    <location>
        <begin position="318"/>
        <end position="340"/>
    </location>
</feature>
<gene>
    <name evidence="9" type="ORF">ABR189_08510</name>
</gene>
<evidence type="ECO:0000256" key="2">
    <source>
        <dbReference type="ARBA" id="ARBA00007400"/>
    </source>
</evidence>
<feature type="transmembrane region" description="Helical" evidence="7">
    <location>
        <begin position="161"/>
        <end position="182"/>
    </location>
</feature>